<feature type="transmembrane region" description="Helical" evidence="3">
    <location>
        <begin position="177"/>
        <end position="195"/>
    </location>
</feature>
<evidence type="ECO:0000256" key="3">
    <source>
        <dbReference type="SAM" id="Phobius"/>
    </source>
</evidence>
<keyword evidence="6" id="KW-1185">Reference proteome</keyword>
<sequence length="263" mass="30431">MFNIYKEMWDRRKMIHALSLQEIKKEYAGTVLGSVWGLVNPLMRIAVYWFVFSIGTRADNPVGGAPYAAWLAIGMVAWFLLNDAFRLSQKAFRSKRSIIKNTPFPIAILPAVQITFSFYTHLILLVVILIAMAFALQTVSVYWLQILYYDFAALMLLLGLGSVTAPLVAISKDFGRFLDTVLIFLFWMTPILWPVENAGPLENVVKLNPFHYIVQGYRDSIFYHSGFWEHPLYTLYFWALVLVLFILGNYLYKRMKPIFLDIM</sequence>
<feature type="domain" description="ABC transmembrane type-2" evidence="4">
    <location>
        <begin position="32"/>
        <end position="255"/>
    </location>
</feature>
<dbReference type="EMBL" id="JAFBFI010000001">
    <property type="protein sequence ID" value="MBM7690734.1"/>
    <property type="molecule type" value="Genomic_DNA"/>
</dbReference>
<comment type="caution">
    <text evidence="5">The sequence shown here is derived from an EMBL/GenBank/DDBJ whole genome shotgun (WGS) entry which is preliminary data.</text>
</comment>
<dbReference type="InterPro" id="IPR047817">
    <property type="entry name" value="ABC2_TM_bact-type"/>
</dbReference>
<reference evidence="5 6" key="1">
    <citation type="submission" date="2021-01" db="EMBL/GenBank/DDBJ databases">
        <title>Genomic Encyclopedia of Type Strains, Phase IV (KMG-IV): sequencing the most valuable type-strain genomes for metagenomic binning, comparative biology and taxonomic classification.</title>
        <authorList>
            <person name="Goeker M."/>
        </authorList>
    </citation>
    <scope>NUCLEOTIDE SEQUENCE [LARGE SCALE GENOMIC DNA]</scope>
    <source>
        <strain evidence="5 6">DSM 105482</strain>
    </source>
</reference>
<keyword evidence="3" id="KW-0812">Transmembrane</keyword>
<keyword evidence="3" id="KW-0472">Membrane</keyword>
<feature type="transmembrane region" description="Helical" evidence="3">
    <location>
        <begin position="106"/>
        <end position="134"/>
    </location>
</feature>
<feature type="transmembrane region" description="Helical" evidence="3">
    <location>
        <begin position="146"/>
        <end position="170"/>
    </location>
</feature>
<name>A0ABS2QD49_9BACI</name>
<evidence type="ECO:0000256" key="1">
    <source>
        <dbReference type="ARBA" id="ARBA00007783"/>
    </source>
</evidence>
<keyword evidence="3" id="KW-1133">Transmembrane helix</keyword>
<evidence type="ECO:0000256" key="2">
    <source>
        <dbReference type="ARBA" id="ARBA00022448"/>
    </source>
</evidence>
<dbReference type="Proteomes" id="UP000823486">
    <property type="component" value="Unassembled WGS sequence"/>
</dbReference>
<dbReference type="PANTHER" id="PTHR30413">
    <property type="entry name" value="INNER MEMBRANE TRANSPORT PERMEASE"/>
    <property type="match status" value="1"/>
</dbReference>
<keyword evidence="2" id="KW-0813">Transport</keyword>
<evidence type="ECO:0000259" key="4">
    <source>
        <dbReference type="PROSITE" id="PS51012"/>
    </source>
</evidence>
<feature type="transmembrane region" description="Helical" evidence="3">
    <location>
        <begin position="64"/>
        <end position="85"/>
    </location>
</feature>
<evidence type="ECO:0000313" key="5">
    <source>
        <dbReference type="EMBL" id="MBM7690734.1"/>
    </source>
</evidence>
<dbReference type="PANTHER" id="PTHR30413:SF10">
    <property type="entry name" value="CAPSULE POLYSACCHARIDE EXPORT INNER-MEMBRANE PROTEIN CTRC"/>
    <property type="match status" value="1"/>
</dbReference>
<feature type="transmembrane region" description="Helical" evidence="3">
    <location>
        <begin position="233"/>
        <end position="252"/>
    </location>
</feature>
<comment type="similarity">
    <text evidence="1">Belongs to the ABC-2 integral membrane protein family.</text>
</comment>
<proteinExistence type="inferred from homology"/>
<gene>
    <name evidence="5" type="ORF">JOC77_000137</name>
</gene>
<feature type="transmembrane region" description="Helical" evidence="3">
    <location>
        <begin position="27"/>
        <end position="52"/>
    </location>
</feature>
<evidence type="ECO:0000313" key="6">
    <source>
        <dbReference type="Proteomes" id="UP000823486"/>
    </source>
</evidence>
<organism evidence="5 6">
    <name type="scientific">Peribacillus deserti</name>
    <dbReference type="NCBI Taxonomy" id="673318"/>
    <lineage>
        <taxon>Bacteria</taxon>
        <taxon>Bacillati</taxon>
        <taxon>Bacillota</taxon>
        <taxon>Bacilli</taxon>
        <taxon>Bacillales</taxon>
        <taxon>Bacillaceae</taxon>
        <taxon>Peribacillus</taxon>
    </lineage>
</organism>
<dbReference type="PROSITE" id="PS51012">
    <property type="entry name" value="ABC_TM2"/>
    <property type="match status" value="1"/>
</dbReference>
<accession>A0ABS2QD49</accession>
<protein>
    <submittedName>
        <fullName evidence="5">ABC-type polysaccharide/polyol phosphate export permease</fullName>
    </submittedName>
</protein>
<dbReference type="RefSeq" id="WP_204537421.1">
    <property type="nucleotide sequence ID" value="NZ_JAFBFI010000001.1"/>
</dbReference>